<dbReference type="PANTHER" id="PTHR43649">
    <property type="entry name" value="ARABINOSE-BINDING PROTEIN-RELATED"/>
    <property type="match status" value="1"/>
</dbReference>
<dbReference type="InterPro" id="IPR050490">
    <property type="entry name" value="Bact_solute-bd_prot1"/>
</dbReference>
<comment type="caution">
    <text evidence="2">The sequence shown here is derived from an EMBL/GenBank/DDBJ whole genome shotgun (WGS) entry which is preliminary data.</text>
</comment>
<dbReference type="AlphaFoldDB" id="A0A4R5D8W9"/>
<organism evidence="2 3">
    <name type="scientific">Jiangella asiatica</name>
    <dbReference type="NCBI Taxonomy" id="2530372"/>
    <lineage>
        <taxon>Bacteria</taxon>
        <taxon>Bacillati</taxon>
        <taxon>Actinomycetota</taxon>
        <taxon>Actinomycetes</taxon>
        <taxon>Jiangellales</taxon>
        <taxon>Jiangellaceae</taxon>
        <taxon>Jiangella</taxon>
    </lineage>
</organism>
<dbReference type="Gene3D" id="3.40.190.10">
    <property type="entry name" value="Periplasmic binding protein-like II"/>
    <property type="match status" value="1"/>
</dbReference>
<dbReference type="SUPFAM" id="SSF53850">
    <property type="entry name" value="Periplasmic binding protein-like II"/>
    <property type="match status" value="1"/>
</dbReference>
<keyword evidence="3" id="KW-1185">Reference proteome</keyword>
<evidence type="ECO:0000313" key="3">
    <source>
        <dbReference type="Proteomes" id="UP000294739"/>
    </source>
</evidence>
<dbReference type="PROSITE" id="PS51257">
    <property type="entry name" value="PROKAR_LIPOPROTEIN"/>
    <property type="match status" value="1"/>
</dbReference>
<sequence>MRLPRMLAAGAAIATVGALAGCGGDDQASDGQVELTLWARSNSVPDDVQQLLDEQFPDYEITFQDIPDIEDKLRAALRSKSGLPDVVVMGGSLPSFFSVSDQFLDLADEAAASDAVDWTLDLGLTPDGKQLTLPTDIGPWGFFYRADALEALGYPTEPEAVAAEIDSWEAYRELAEATAATGQYVCDHAGQVYQARLAQQGYAYFEQQDGEAVNAVDSPISHDAFVESAALAQDGLCTNTEPYTPEWNAAMTQEDIVAFVGPAWEDGLLQSAGEQQSGAWRVTTVPGGPAATGGSYVAALAASDHPDEARELAAFIGGAEFQKAGYLDKGLFPASTGVHADPEVATPQDFYGGQDTLGVLAQTAAEAPLVYQGPNSGTVAAQFFVALNDLASSDEDPAEVYESLLAATAEL</sequence>
<feature type="chain" id="PRO_5039719522" evidence="1">
    <location>
        <begin position="21"/>
        <end position="411"/>
    </location>
</feature>
<keyword evidence="1" id="KW-0732">Signal</keyword>
<gene>
    <name evidence="2" type="ORF">E1269_17700</name>
</gene>
<dbReference type="OrthoDB" id="3226017at2"/>
<dbReference type="InterPro" id="IPR006059">
    <property type="entry name" value="SBP"/>
</dbReference>
<name>A0A4R5D8W9_9ACTN</name>
<dbReference type="InParanoid" id="A0A4R5D8W9"/>
<evidence type="ECO:0000313" key="2">
    <source>
        <dbReference type="EMBL" id="TDE08340.1"/>
    </source>
</evidence>
<proteinExistence type="predicted"/>
<dbReference type="PANTHER" id="PTHR43649:SF32">
    <property type="entry name" value="SUGAR BINDING SECRETED PROTEIN"/>
    <property type="match status" value="1"/>
</dbReference>
<evidence type="ECO:0000256" key="1">
    <source>
        <dbReference type="SAM" id="SignalP"/>
    </source>
</evidence>
<protein>
    <submittedName>
        <fullName evidence="2">Extracellular solute-binding protein</fullName>
    </submittedName>
</protein>
<feature type="signal peptide" evidence="1">
    <location>
        <begin position="1"/>
        <end position="20"/>
    </location>
</feature>
<dbReference type="Pfam" id="PF13416">
    <property type="entry name" value="SBP_bac_8"/>
    <property type="match status" value="1"/>
</dbReference>
<reference evidence="2 3" key="1">
    <citation type="submission" date="2019-03" db="EMBL/GenBank/DDBJ databases">
        <title>Draft genome sequences of novel Actinobacteria.</title>
        <authorList>
            <person name="Sahin N."/>
            <person name="Ay H."/>
            <person name="Saygin H."/>
        </authorList>
    </citation>
    <scope>NUCLEOTIDE SEQUENCE [LARGE SCALE GENOMIC DNA]</scope>
    <source>
        <strain evidence="2 3">5K138</strain>
    </source>
</reference>
<dbReference type="EMBL" id="SMKZ01000025">
    <property type="protein sequence ID" value="TDE08340.1"/>
    <property type="molecule type" value="Genomic_DNA"/>
</dbReference>
<accession>A0A4R5D8W9</accession>
<dbReference type="Proteomes" id="UP000294739">
    <property type="component" value="Unassembled WGS sequence"/>
</dbReference>